<dbReference type="EMBL" id="BSTK01000005">
    <property type="protein sequence ID" value="GLY85966.1"/>
    <property type="molecule type" value="Genomic_DNA"/>
</dbReference>
<evidence type="ECO:0000256" key="1">
    <source>
        <dbReference type="SAM" id="MobiDB-lite"/>
    </source>
</evidence>
<accession>A0A9W6S2B3</accession>
<dbReference type="SUPFAM" id="SSF52540">
    <property type="entry name" value="P-loop containing nucleoside triphosphate hydrolases"/>
    <property type="match status" value="1"/>
</dbReference>
<organism evidence="2 3">
    <name type="scientific">Actinoallomurus iriomotensis</name>
    <dbReference type="NCBI Taxonomy" id="478107"/>
    <lineage>
        <taxon>Bacteria</taxon>
        <taxon>Bacillati</taxon>
        <taxon>Actinomycetota</taxon>
        <taxon>Actinomycetes</taxon>
        <taxon>Streptosporangiales</taxon>
        <taxon>Thermomonosporaceae</taxon>
        <taxon>Actinoallomurus</taxon>
    </lineage>
</organism>
<evidence type="ECO:0000313" key="2">
    <source>
        <dbReference type="EMBL" id="GLY85966.1"/>
    </source>
</evidence>
<feature type="region of interest" description="Disordered" evidence="1">
    <location>
        <begin position="29"/>
        <end position="56"/>
    </location>
</feature>
<comment type="caution">
    <text evidence="2">The sequence shown here is derived from an EMBL/GenBank/DDBJ whole genome shotgun (WGS) entry which is preliminary data.</text>
</comment>
<dbReference type="AlphaFoldDB" id="A0A9W6S2B3"/>
<dbReference type="Proteomes" id="UP001165074">
    <property type="component" value="Unassembled WGS sequence"/>
</dbReference>
<name>A0A9W6S2B3_9ACTN</name>
<evidence type="ECO:0000313" key="3">
    <source>
        <dbReference type="Proteomes" id="UP001165074"/>
    </source>
</evidence>
<protein>
    <submittedName>
        <fullName evidence="2">Uncharacterized protein</fullName>
    </submittedName>
</protein>
<gene>
    <name evidence="2" type="ORF">Airi02_038950</name>
</gene>
<dbReference type="InterPro" id="IPR027417">
    <property type="entry name" value="P-loop_NTPase"/>
</dbReference>
<proteinExistence type="predicted"/>
<reference evidence="2" key="1">
    <citation type="submission" date="2023-03" db="EMBL/GenBank/DDBJ databases">
        <title>Actinoallomurus iriomotensis NBRC 103684.</title>
        <authorList>
            <person name="Ichikawa N."/>
            <person name="Sato H."/>
            <person name="Tonouchi N."/>
        </authorList>
    </citation>
    <scope>NUCLEOTIDE SEQUENCE</scope>
    <source>
        <strain evidence="2">NBRC 103684</strain>
    </source>
</reference>
<feature type="compositionally biased region" description="Polar residues" evidence="1">
    <location>
        <begin position="31"/>
        <end position="41"/>
    </location>
</feature>
<sequence length="1222" mass="134751">MIRLLSVGRHRVLLKQSGEDREMRLLGDAMDSSSETPSATDTAAPPSTGSNTYSTGGGGVTFAHRVAVTYLASMLTGSRRTETNDLPVRSLAFQTGPAHPVDDLLVVAGDREVEFAIACRATPHFVPSHTPTVKLVKSLLDEVAAHPDGQVAVAVAGWKAEWEQFAKLCDIARTNANTKAFHTAMETEGRWSQGVRGRYTHLRQMVSAGLDETPTDPEVLELTWTLLTRLRILGFKLQSPDETDWTGVATSLDGIAAGTTDGVGLRDRLAVNAGRYDAMGAVVDLNLLRKDTYPLLNTSSTRPKQAWDVLNLKPRQTSVLTHEEMLQGLRNRHTFLLGNELPFAGPGSYHEADPARLLARLSAPDPAGVLIVGPAGSGKTRTCFEVAAMAHVQGWRVLHVLASPEVTVEHLSAEVLESGYGRVLLIFDHLDGYSQLDLRALADRFPADAKRSGMDVAFLASTRPGSEDDLMNRGGAFEPVHLRDDQAYRSQVAGHIIHTVAPASVRNLGKPVMAEACGQRPIITLLIARAIERCLTDGRPVPDVVNSHAGELRPWLRDALRHHQITGTGTTRQGPLDIARPSVQELACAVAVAACPQPREAVEAVVNELPGDNFGVLAVDRLLVLGWLEEVDGQLVTVHDIVTDELVLHSMLPPPSYGIHRPSAEAVCAALSRDGRSFALLAEHLRRLMADLSAQTKRHQAAALERFCGQWLVQQRVRLGDLLAVAGKDGEHALLTMVLDRPWCGTVTECWEELGALWLAWAEARHEATSFLATVLRSKNAPAALVNEALSWLSRHHTQTDADQVIQALLGRADLTPAQRRFVLDRAMVWVEDRPRWPATPEVLCRLLANAATRTERVETASCALTWLQRDPNPQAQVFRVVRLLLLLEDVPGESRDSALITALTWAEAHDQDGAPVLSTLLRARTLTEPQRHKVGEIGLRWLREHPPGPSRRPLIHALLDSDHARECLAILWSQIRENEADPVVIHRMLEDDRINAEQARFIIGQAFDWLQSAEPLVHRRLVITALMHRDDLTPEESARLTEHAMTLVNTDPNPKFLTVVLHRCSSLNAEQLRRIVAVTVEQCRSQRGLKPKRPLVNALLQRPDLAPDEAREVVGLALNHLDSDSALKRGAILISLLERLHLLPDESERALSHALRWLDQDGASSNVHFPFLLIRLLRRANLPSSTAATCERHAQEWLATMPPEDRRAEEIRRNLPYHAGN</sequence>
<keyword evidence="3" id="KW-1185">Reference proteome</keyword>